<keyword evidence="1" id="KW-0472">Membrane</keyword>
<organism evidence="2 3">
    <name type="scientific">Lupinus albus</name>
    <name type="common">White lupine</name>
    <name type="synonym">Lupinus termis</name>
    <dbReference type="NCBI Taxonomy" id="3870"/>
    <lineage>
        <taxon>Eukaryota</taxon>
        <taxon>Viridiplantae</taxon>
        <taxon>Streptophyta</taxon>
        <taxon>Embryophyta</taxon>
        <taxon>Tracheophyta</taxon>
        <taxon>Spermatophyta</taxon>
        <taxon>Magnoliopsida</taxon>
        <taxon>eudicotyledons</taxon>
        <taxon>Gunneridae</taxon>
        <taxon>Pentapetalae</taxon>
        <taxon>rosids</taxon>
        <taxon>fabids</taxon>
        <taxon>Fabales</taxon>
        <taxon>Fabaceae</taxon>
        <taxon>Papilionoideae</taxon>
        <taxon>50 kb inversion clade</taxon>
        <taxon>genistoids sensu lato</taxon>
        <taxon>core genistoids</taxon>
        <taxon>Genisteae</taxon>
        <taxon>Lupinus</taxon>
    </lineage>
</organism>
<dbReference type="Proteomes" id="UP000447434">
    <property type="component" value="Chromosome 12"/>
</dbReference>
<sequence>MGVTLFSVLKTSTFHMTLLMQTPIVFYPIHPAKHFNWYFSFFMELYLTKPNLVLPFLLFLAFGWGLQR</sequence>
<dbReference type="AlphaFoldDB" id="A0A6A4PPL9"/>
<evidence type="ECO:0000313" key="2">
    <source>
        <dbReference type="EMBL" id="KAE9603194.1"/>
    </source>
</evidence>
<keyword evidence="1" id="KW-0812">Transmembrane</keyword>
<evidence type="ECO:0000256" key="1">
    <source>
        <dbReference type="SAM" id="Phobius"/>
    </source>
</evidence>
<comment type="caution">
    <text evidence="2">The sequence shown here is derived from an EMBL/GenBank/DDBJ whole genome shotgun (WGS) entry which is preliminary data.</text>
</comment>
<accession>A0A6A4PPL9</accession>
<reference evidence="3" key="1">
    <citation type="journal article" date="2020" name="Nat. Commun.">
        <title>Genome sequence of the cluster root forming white lupin.</title>
        <authorList>
            <person name="Hufnagel B."/>
            <person name="Marques A."/>
            <person name="Soriano A."/>
            <person name="Marques L."/>
            <person name="Divol F."/>
            <person name="Doumas P."/>
            <person name="Sallet E."/>
            <person name="Mancinotti D."/>
            <person name="Carrere S."/>
            <person name="Marande W."/>
            <person name="Arribat S."/>
            <person name="Keller J."/>
            <person name="Huneau C."/>
            <person name="Blein T."/>
            <person name="Aime D."/>
            <person name="Laguerre M."/>
            <person name="Taylor J."/>
            <person name="Schubert V."/>
            <person name="Nelson M."/>
            <person name="Geu-Flores F."/>
            <person name="Crespi M."/>
            <person name="Gallardo-Guerrero K."/>
            <person name="Delaux P.-M."/>
            <person name="Salse J."/>
            <person name="Berges H."/>
            <person name="Guyot R."/>
            <person name="Gouzy J."/>
            <person name="Peret B."/>
        </authorList>
    </citation>
    <scope>NUCLEOTIDE SEQUENCE [LARGE SCALE GENOMIC DNA]</scope>
    <source>
        <strain evidence="3">cv. Amiga</strain>
    </source>
</reference>
<dbReference type="EMBL" id="WOCE01000012">
    <property type="protein sequence ID" value="KAE9603194.1"/>
    <property type="molecule type" value="Genomic_DNA"/>
</dbReference>
<keyword evidence="1" id="KW-1133">Transmembrane helix</keyword>
<feature type="transmembrane region" description="Helical" evidence="1">
    <location>
        <begin position="50"/>
        <end position="66"/>
    </location>
</feature>
<feature type="transmembrane region" description="Helical" evidence="1">
    <location>
        <begin position="12"/>
        <end position="30"/>
    </location>
</feature>
<name>A0A6A4PPL9_LUPAL</name>
<gene>
    <name evidence="2" type="ORF">Lalb_Chr12g0207941</name>
</gene>
<evidence type="ECO:0000313" key="3">
    <source>
        <dbReference type="Proteomes" id="UP000447434"/>
    </source>
</evidence>
<proteinExistence type="predicted"/>
<keyword evidence="3" id="KW-1185">Reference proteome</keyword>
<protein>
    <submittedName>
        <fullName evidence="2">Uncharacterized protein</fullName>
    </submittedName>
</protein>